<accession>A0A8S5SBN1</accession>
<dbReference type="EMBL" id="BK032565">
    <property type="protein sequence ID" value="DAF48227.1"/>
    <property type="molecule type" value="Genomic_DNA"/>
</dbReference>
<name>A0A8S5SBN1_9CAUD</name>
<proteinExistence type="predicted"/>
<protein>
    <submittedName>
        <fullName evidence="1">Uncharacterized protein</fullName>
    </submittedName>
</protein>
<sequence>MVNRLDKNTTYEEVLNSFHSTFQDKTILPPALEKEWFLKAVGKYSFEINPIHYDNKIAEFDSVLDRYTIDTLGLMMKKFYQQRELSKVNKRISIVGKDISINSGMSSSKYAENEVKLASEELDDMLYKQTPSAYN</sequence>
<evidence type="ECO:0000313" key="1">
    <source>
        <dbReference type="EMBL" id="DAF48227.1"/>
    </source>
</evidence>
<reference evidence="1" key="1">
    <citation type="journal article" date="2021" name="Proc. Natl. Acad. Sci. U.S.A.">
        <title>A Catalog of Tens of Thousands of Viruses from Human Metagenomes Reveals Hidden Associations with Chronic Diseases.</title>
        <authorList>
            <person name="Tisza M.J."/>
            <person name="Buck C.B."/>
        </authorList>
    </citation>
    <scope>NUCLEOTIDE SEQUENCE</scope>
    <source>
        <strain evidence="1">CtJLl6</strain>
    </source>
</reference>
<organism evidence="1">
    <name type="scientific">Siphoviridae sp. ctJLl6</name>
    <dbReference type="NCBI Taxonomy" id="2827836"/>
    <lineage>
        <taxon>Viruses</taxon>
        <taxon>Duplodnaviria</taxon>
        <taxon>Heunggongvirae</taxon>
        <taxon>Uroviricota</taxon>
        <taxon>Caudoviricetes</taxon>
    </lineage>
</organism>